<evidence type="ECO:0000313" key="2">
    <source>
        <dbReference type="Proteomes" id="UP000314294"/>
    </source>
</evidence>
<reference evidence="1 2" key="1">
    <citation type="submission" date="2019-03" db="EMBL/GenBank/DDBJ databases">
        <title>First draft genome of Liparis tanakae, snailfish: a comprehensive survey of snailfish specific genes.</title>
        <authorList>
            <person name="Kim W."/>
            <person name="Song I."/>
            <person name="Jeong J.-H."/>
            <person name="Kim D."/>
            <person name="Kim S."/>
            <person name="Ryu S."/>
            <person name="Song J.Y."/>
            <person name="Lee S.K."/>
        </authorList>
    </citation>
    <scope>NUCLEOTIDE SEQUENCE [LARGE SCALE GENOMIC DNA]</scope>
    <source>
        <tissue evidence="1">Muscle</tissue>
    </source>
</reference>
<name>A0A4Z2HL72_9TELE</name>
<evidence type="ECO:0000313" key="1">
    <source>
        <dbReference type="EMBL" id="TNN65694.1"/>
    </source>
</evidence>
<sequence length="118" mass="12498">MAGAGCYEQNGRGTKQAKTVKGFGELLMGCWAGGGAPPEEEDSASPQSQANMAFPASLKRYGCCVSSVAFAATINFNVFFPQPSGPIRLCLPLYIPRQISAHGSLSAYGYTHYVAKEL</sequence>
<proteinExistence type="predicted"/>
<dbReference type="Proteomes" id="UP000314294">
    <property type="component" value="Unassembled WGS sequence"/>
</dbReference>
<accession>A0A4Z2HL72</accession>
<protein>
    <submittedName>
        <fullName evidence="1">Uncharacterized protein</fullName>
    </submittedName>
</protein>
<gene>
    <name evidence="1" type="ORF">EYF80_024098</name>
</gene>
<dbReference type="EMBL" id="SRLO01000231">
    <property type="protein sequence ID" value="TNN65694.1"/>
    <property type="molecule type" value="Genomic_DNA"/>
</dbReference>
<organism evidence="1 2">
    <name type="scientific">Liparis tanakae</name>
    <name type="common">Tanaka's snailfish</name>
    <dbReference type="NCBI Taxonomy" id="230148"/>
    <lineage>
        <taxon>Eukaryota</taxon>
        <taxon>Metazoa</taxon>
        <taxon>Chordata</taxon>
        <taxon>Craniata</taxon>
        <taxon>Vertebrata</taxon>
        <taxon>Euteleostomi</taxon>
        <taxon>Actinopterygii</taxon>
        <taxon>Neopterygii</taxon>
        <taxon>Teleostei</taxon>
        <taxon>Neoteleostei</taxon>
        <taxon>Acanthomorphata</taxon>
        <taxon>Eupercaria</taxon>
        <taxon>Perciformes</taxon>
        <taxon>Cottioidei</taxon>
        <taxon>Cottales</taxon>
        <taxon>Liparidae</taxon>
        <taxon>Liparis</taxon>
    </lineage>
</organism>
<dbReference type="AlphaFoldDB" id="A0A4Z2HL72"/>
<keyword evidence="2" id="KW-1185">Reference proteome</keyword>
<comment type="caution">
    <text evidence="1">The sequence shown here is derived from an EMBL/GenBank/DDBJ whole genome shotgun (WGS) entry which is preliminary data.</text>
</comment>